<reference evidence="1" key="1">
    <citation type="submission" date="2022-06" db="EMBL/GenBank/DDBJ databases">
        <title>Nostosin G and Spiroidesin B from the Cyanobacterium Dolichospermum sp. NIES-1697.</title>
        <authorList>
            <person name="Phan C.-S."/>
            <person name="Mehjabin J.J."/>
            <person name="Anas A.R.J."/>
            <person name="Hayasaka M."/>
            <person name="Onoki R."/>
            <person name="Wang J."/>
            <person name="Umezawa T."/>
            <person name="Washio K."/>
            <person name="Morikawa M."/>
            <person name="Okino T."/>
        </authorList>
    </citation>
    <scope>NUCLEOTIDE SEQUENCE</scope>
    <source>
        <strain evidence="1">NIES-1697</strain>
    </source>
</reference>
<dbReference type="EMBL" id="CP099464">
    <property type="protein sequence ID" value="UUO13761.1"/>
    <property type="molecule type" value="Genomic_DNA"/>
</dbReference>
<dbReference type="NCBIfam" id="TIGR03573">
    <property type="entry name" value="WbuX"/>
    <property type="match status" value="1"/>
</dbReference>
<organism evidence="1 2">
    <name type="scientific">Dolichospermum heterosporum TAC447</name>
    <dbReference type="NCBI Taxonomy" id="747523"/>
    <lineage>
        <taxon>Bacteria</taxon>
        <taxon>Bacillati</taxon>
        <taxon>Cyanobacteriota</taxon>
        <taxon>Cyanophyceae</taxon>
        <taxon>Nostocales</taxon>
        <taxon>Aphanizomenonaceae</taxon>
        <taxon>Dolichospermum</taxon>
        <taxon>Dolichospermum heterosporum</taxon>
    </lineage>
</organism>
<gene>
    <name evidence="1" type="ORF">NG743_17040</name>
</gene>
<evidence type="ECO:0000313" key="1">
    <source>
        <dbReference type="EMBL" id="UUO13761.1"/>
    </source>
</evidence>
<dbReference type="InterPro" id="IPR020022">
    <property type="entry name" value="N-acetyl_sugar_amidoTrfase"/>
</dbReference>
<dbReference type="SUPFAM" id="SSF52402">
    <property type="entry name" value="Adenine nucleotide alpha hydrolases-like"/>
    <property type="match status" value="1"/>
</dbReference>
<evidence type="ECO:0000313" key="2">
    <source>
        <dbReference type="Proteomes" id="UP001057561"/>
    </source>
</evidence>
<dbReference type="Proteomes" id="UP001057561">
    <property type="component" value="Chromosome"/>
</dbReference>
<keyword evidence="2" id="KW-1185">Reference proteome</keyword>
<name>A0ABY5LS79_9CYAN</name>
<protein>
    <submittedName>
        <fullName evidence="1">N-acetyl sugar amidotransferase</fullName>
    </submittedName>
</protein>
<sequence length="419" mass="49751">MPEINSKMYFCKRCLYSTAHPLGLTLDAEGICSGCRIHEEKDTLDWDERWHLLERQIEPYRNHDGKNYDCIVPVSGAQDSYYIVHLVKERLGLNPLLVTYNKYFNTPLGIRNLANLRIKFNCDILYQNVNPDSVKKITRTTLRRFGSIYWPILAGQTVFPVQTAVRYQIPLIIWGAHQGLEQVGMFSHTHAVEMTRRYRQDHDLMGHEADDLLSIFDVLKEKDIWQYRYPSDQDIYTIGVRGIYLGNYVRWDPKAQHEQMMREYDYQTASFNRTFDCYDYVDCFNYMDLHDLLKLYKHGYSKVTDHACREIRFGRISRDQGLALVRKHELASLAYIDQFCEWLGITKRSLQFMIDQHRNPQFWHQIEPNKWKFNGWSVQNNYNQLIEDDLMKLPNIFEANSLLEYNREAQYITIGKGYP</sequence>
<accession>A0ABY5LS79</accession>
<dbReference type="RefSeq" id="WP_257120520.1">
    <property type="nucleotide sequence ID" value="NZ_CP099464.1"/>
</dbReference>
<proteinExistence type="predicted"/>